<evidence type="ECO:0000259" key="17">
    <source>
        <dbReference type="PROSITE" id="PS50255"/>
    </source>
</evidence>
<dbReference type="Gene3D" id="3.10.120.10">
    <property type="entry name" value="Cytochrome b5-like heme/steroid binding domain"/>
    <property type="match status" value="1"/>
</dbReference>
<sequence>MADPETVLITIDGKIYDVAGFLEDHPGGRDILLEHQDKVASEGFHDVGHSDEAKKLMRDFYVRDVVPTAAATKPDTLDAEERQSQSVSGSSSEAKKEANDTAELTVTKDPVTAATGWPYQTRYTHLWYILSSGLAALILVITALSTSRWSDFSNQHPASGEMGFGHFLIKGTREDVKFFYPWRLQTTTDAARATAWAGYVVHQVGQWTVLYLAQRAKAAGEMKPGWSDNMRKYNWWMFRLNAVMIVYKFLQSRIFYDGLAVDVPEGTALGSVATFLVVILIIEIPRRGIFFGRFKSLPLSGFKEMIAFTRKYHGYMISFGLVYDFHYHPCEGSVGHFGGFWYQFMLFWQSSLFYNNAHRNRNWTLLLETWVWLHGTLTAVFQPGTSWLNFSYGFFTVFVLTQVWGIPFLADIRPILRVVFLATCMAIYFIFVVVGFTVSGNWRKIYNIFFVPAADYGFLVFYYLIWAASFWVIQVTGLKGTAKVGASILLYVIVNTVVVLGYGLVLQVSWLKYLTMWLAENFDYSTMIEGATLIKQGAEARIYTAPFLTLPNGCIAKERFTKAYRHPVLDKKLTARRVVQEARCLHKCLRAGIDTPTVYFVDVEGSTIYMEYVLGKMVRNVLLEGIKSTEDVDILAGKIGAAIAKMHAIDIVHGDLTTSNLLLRDGNESLVVIDFGLSYVSNLPEDKAVDLYVLERAFLSTHPNSEQMFAGVLDAYERTYNQSKPVMFKLEDDTEKLSRPSRLADWHLSGSRLSSPKPITVSNIF</sequence>
<dbReference type="FunFam" id="3.30.200.20:FF:000201">
    <property type="entry name" value="TP53-regulating kinase isoform X1"/>
    <property type="match status" value="1"/>
</dbReference>
<dbReference type="Pfam" id="PF00069">
    <property type="entry name" value="Pkinase"/>
    <property type="match status" value="1"/>
</dbReference>
<evidence type="ECO:0000256" key="5">
    <source>
        <dbReference type="ARBA" id="ARBA00022679"/>
    </source>
</evidence>
<protein>
    <recommendedName>
        <fullName evidence="2">non-specific serine/threonine protein kinase</fullName>
        <ecNumber evidence="2">2.7.11.1</ecNumber>
    </recommendedName>
</protein>
<evidence type="ECO:0000256" key="4">
    <source>
        <dbReference type="ARBA" id="ARBA00022617"/>
    </source>
</evidence>
<dbReference type="GO" id="GO:0008033">
    <property type="term" value="P:tRNA processing"/>
    <property type="evidence" value="ECO:0007669"/>
    <property type="project" value="UniProtKB-KW"/>
</dbReference>
<dbReference type="PRINTS" id="PR00363">
    <property type="entry name" value="CYTOCHROMEB5"/>
</dbReference>
<keyword evidence="7" id="KW-0479">Metal-binding</keyword>
<keyword evidence="6" id="KW-0819">tRNA processing</keyword>
<keyword evidence="4" id="KW-0349">Heme</keyword>
<evidence type="ECO:0000256" key="3">
    <source>
        <dbReference type="ARBA" id="ARBA00022527"/>
    </source>
</evidence>
<feature type="region of interest" description="Disordered" evidence="14">
    <location>
        <begin position="72"/>
        <end position="103"/>
    </location>
</feature>
<dbReference type="Pfam" id="PF00173">
    <property type="entry name" value="Cyt-b5"/>
    <property type="match status" value="1"/>
</dbReference>
<dbReference type="InterPro" id="IPR008266">
    <property type="entry name" value="Tyr_kinase_AS"/>
</dbReference>
<evidence type="ECO:0000256" key="9">
    <source>
        <dbReference type="ARBA" id="ARBA00022777"/>
    </source>
</evidence>
<keyword evidence="3" id="KW-0723">Serine/threonine-protein kinase</keyword>
<reference evidence="18 19" key="1">
    <citation type="journal article" date="2018" name="New Phytol.">
        <title>Phylogenomics of Endogonaceae and evolution of mycorrhizas within Mucoromycota.</title>
        <authorList>
            <person name="Chang Y."/>
            <person name="Desiro A."/>
            <person name="Na H."/>
            <person name="Sandor L."/>
            <person name="Lipzen A."/>
            <person name="Clum A."/>
            <person name="Barry K."/>
            <person name="Grigoriev I.V."/>
            <person name="Martin F.M."/>
            <person name="Stajich J.E."/>
            <person name="Smith M.E."/>
            <person name="Bonito G."/>
            <person name="Spatafora J.W."/>
        </authorList>
    </citation>
    <scope>NUCLEOTIDE SEQUENCE [LARGE SCALE GENOMIC DNA]</scope>
    <source>
        <strain evidence="18 19">GMNB39</strain>
    </source>
</reference>
<dbReference type="Gene3D" id="3.30.200.20">
    <property type="entry name" value="Phosphorylase Kinase, domain 1"/>
    <property type="match status" value="1"/>
</dbReference>
<dbReference type="AlphaFoldDB" id="A0A433D3Q7"/>
<dbReference type="EC" id="2.7.11.1" evidence="2"/>
<dbReference type="GO" id="GO:0000408">
    <property type="term" value="C:EKC/KEOPS complex"/>
    <property type="evidence" value="ECO:0007669"/>
    <property type="project" value="TreeGrafter"/>
</dbReference>
<evidence type="ECO:0000259" key="16">
    <source>
        <dbReference type="PROSITE" id="PS50011"/>
    </source>
</evidence>
<dbReference type="SUPFAM" id="SSF56112">
    <property type="entry name" value="Protein kinase-like (PK-like)"/>
    <property type="match status" value="1"/>
</dbReference>
<dbReference type="GO" id="GO:0004674">
    <property type="term" value="F:protein serine/threonine kinase activity"/>
    <property type="evidence" value="ECO:0007669"/>
    <property type="project" value="UniProtKB-KW"/>
</dbReference>
<dbReference type="GO" id="GO:0005524">
    <property type="term" value="F:ATP binding"/>
    <property type="evidence" value="ECO:0007669"/>
    <property type="project" value="UniProtKB-KW"/>
</dbReference>
<evidence type="ECO:0000313" key="18">
    <source>
        <dbReference type="EMBL" id="RUP45480.1"/>
    </source>
</evidence>
<feature type="transmembrane region" description="Helical" evidence="15">
    <location>
        <begin position="488"/>
        <end position="511"/>
    </location>
</feature>
<dbReference type="SUPFAM" id="SSF55856">
    <property type="entry name" value="Cytochrome b5-like heme/steroid binding domain"/>
    <property type="match status" value="1"/>
</dbReference>
<dbReference type="PANTHER" id="PTHR12209:SF0">
    <property type="entry name" value="EKC_KEOPS COMPLEX SUBUNIT TP53RK"/>
    <property type="match status" value="1"/>
</dbReference>
<dbReference type="Proteomes" id="UP000268093">
    <property type="component" value="Unassembled WGS sequence"/>
</dbReference>
<organism evidence="18 19">
    <name type="scientific">Jimgerdemannia flammicorona</name>
    <dbReference type="NCBI Taxonomy" id="994334"/>
    <lineage>
        <taxon>Eukaryota</taxon>
        <taxon>Fungi</taxon>
        <taxon>Fungi incertae sedis</taxon>
        <taxon>Mucoromycota</taxon>
        <taxon>Mucoromycotina</taxon>
        <taxon>Endogonomycetes</taxon>
        <taxon>Endogonales</taxon>
        <taxon>Endogonaceae</taxon>
        <taxon>Jimgerdemannia</taxon>
    </lineage>
</organism>
<evidence type="ECO:0000256" key="6">
    <source>
        <dbReference type="ARBA" id="ARBA00022694"/>
    </source>
</evidence>
<evidence type="ECO:0000256" key="8">
    <source>
        <dbReference type="ARBA" id="ARBA00022741"/>
    </source>
</evidence>
<keyword evidence="15" id="KW-1133">Transmembrane helix</keyword>
<keyword evidence="15" id="KW-0472">Membrane</keyword>
<evidence type="ECO:0000256" key="1">
    <source>
        <dbReference type="ARBA" id="ARBA00010630"/>
    </source>
</evidence>
<keyword evidence="11" id="KW-0408">Iron</keyword>
<accession>A0A433D3Q7</accession>
<dbReference type="PANTHER" id="PTHR12209">
    <property type="entry name" value="NON-SPECIFIC SERINE/THREONINE PROTEIN KINASE"/>
    <property type="match status" value="1"/>
</dbReference>
<name>A0A433D3Q7_9FUNG</name>
<evidence type="ECO:0000256" key="2">
    <source>
        <dbReference type="ARBA" id="ARBA00012513"/>
    </source>
</evidence>
<gene>
    <name evidence="18" type="ORF">BC936DRAFT_148116</name>
</gene>
<feature type="transmembrane region" description="Helical" evidence="15">
    <location>
        <begin position="268"/>
        <end position="285"/>
    </location>
</feature>
<keyword evidence="19" id="KW-1185">Reference proteome</keyword>
<feature type="transmembrane region" description="Helical" evidence="15">
    <location>
        <begin position="236"/>
        <end position="256"/>
    </location>
</feature>
<evidence type="ECO:0000256" key="10">
    <source>
        <dbReference type="ARBA" id="ARBA00022840"/>
    </source>
</evidence>
<dbReference type="PROSITE" id="PS50011">
    <property type="entry name" value="PROTEIN_KINASE_DOM"/>
    <property type="match status" value="1"/>
</dbReference>
<dbReference type="InterPro" id="IPR000719">
    <property type="entry name" value="Prot_kinase_dom"/>
</dbReference>
<evidence type="ECO:0000313" key="19">
    <source>
        <dbReference type="Proteomes" id="UP000268093"/>
    </source>
</evidence>
<proteinExistence type="inferred from homology"/>
<keyword evidence="15" id="KW-0812">Transmembrane</keyword>
<keyword evidence="5" id="KW-0808">Transferase</keyword>
<dbReference type="PROSITE" id="PS50255">
    <property type="entry name" value="CYTOCHROME_B5_2"/>
    <property type="match status" value="1"/>
</dbReference>
<dbReference type="InterPro" id="IPR011009">
    <property type="entry name" value="Kinase-like_dom_sf"/>
</dbReference>
<comment type="caution">
    <text evidence="18">The sequence shown here is derived from an EMBL/GenBank/DDBJ whole genome shotgun (WGS) entry which is preliminary data.</text>
</comment>
<evidence type="ECO:0000256" key="15">
    <source>
        <dbReference type="SAM" id="Phobius"/>
    </source>
</evidence>
<keyword evidence="10" id="KW-0067">ATP-binding</keyword>
<keyword evidence="9" id="KW-0418">Kinase</keyword>
<comment type="similarity">
    <text evidence="1">Belongs to the protein kinase superfamily. BUD32 family.</text>
</comment>
<dbReference type="NCBIfam" id="TIGR03724">
    <property type="entry name" value="arch_bud32"/>
    <property type="match status" value="1"/>
</dbReference>
<feature type="domain" description="Cytochrome b5 heme-binding" evidence="17">
    <location>
        <begin position="1"/>
        <end position="66"/>
    </location>
</feature>
<evidence type="ECO:0000256" key="13">
    <source>
        <dbReference type="ARBA" id="ARBA00048679"/>
    </source>
</evidence>
<dbReference type="InterPro" id="IPR022495">
    <property type="entry name" value="Bud32"/>
</dbReference>
<dbReference type="PROSITE" id="PS00109">
    <property type="entry name" value="PROTEIN_KINASE_TYR"/>
    <property type="match status" value="1"/>
</dbReference>
<dbReference type="EMBL" id="RBNI01007212">
    <property type="protein sequence ID" value="RUP45480.1"/>
    <property type="molecule type" value="Genomic_DNA"/>
</dbReference>
<dbReference type="Gene3D" id="1.10.510.10">
    <property type="entry name" value="Transferase(Phosphotransferase) domain 1"/>
    <property type="match status" value="1"/>
</dbReference>
<dbReference type="GO" id="GO:0005829">
    <property type="term" value="C:cytosol"/>
    <property type="evidence" value="ECO:0007669"/>
    <property type="project" value="TreeGrafter"/>
</dbReference>
<dbReference type="InterPro" id="IPR018506">
    <property type="entry name" value="Cyt_B5_heme-BS"/>
</dbReference>
<comment type="catalytic activity">
    <reaction evidence="12">
        <text>L-threonyl-[protein] + ATP = O-phospho-L-threonyl-[protein] + ADP + H(+)</text>
        <dbReference type="Rhea" id="RHEA:46608"/>
        <dbReference type="Rhea" id="RHEA-COMP:11060"/>
        <dbReference type="Rhea" id="RHEA-COMP:11605"/>
        <dbReference type="ChEBI" id="CHEBI:15378"/>
        <dbReference type="ChEBI" id="CHEBI:30013"/>
        <dbReference type="ChEBI" id="CHEBI:30616"/>
        <dbReference type="ChEBI" id="CHEBI:61977"/>
        <dbReference type="ChEBI" id="CHEBI:456216"/>
        <dbReference type="EC" id="2.7.11.1"/>
    </reaction>
</comment>
<feature type="transmembrane region" description="Helical" evidence="15">
    <location>
        <begin position="456"/>
        <end position="476"/>
    </location>
</feature>
<dbReference type="OrthoDB" id="3399at2759"/>
<feature type="domain" description="Protein kinase" evidence="16">
    <location>
        <begin position="528"/>
        <end position="765"/>
    </location>
</feature>
<evidence type="ECO:0000256" key="11">
    <source>
        <dbReference type="ARBA" id="ARBA00023004"/>
    </source>
</evidence>
<evidence type="ECO:0000256" key="14">
    <source>
        <dbReference type="SAM" id="MobiDB-lite"/>
    </source>
</evidence>
<dbReference type="InterPro" id="IPR036400">
    <property type="entry name" value="Cyt_B5-like_heme/steroid_sf"/>
</dbReference>
<dbReference type="GO" id="GO:0005634">
    <property type="term" value="C:nucleus"/>
    <property type="evidence" value="ECO:0007669"/>
    <property type="project" value="TreeGrafter"/>
</dbReference>
<feature type="transmembrane region" description="Helical" evidence="15">
    <location>
        <begin position="418"/>
        <end position="436"/>
    </location>
</feature>
<feature type="transmembrane region" description="Helical" evidence="15">
    <location>
        <begin position="387"/>
        <end position="406"/>
    </location>
</feature>
<dbReference type="GO" id="GO:0046872">
    <property type="term" value="F:metal ion binding"/>
    <property type="evidence" value="ECO:0007669"/>
    <property type="project" value="UniProtKB-KW"/>
</dbReference>
<dbReference type="PROSITE" id="PS00191">
    <property type="entry name" value="CYTOCHROME_B5_1"/>
    <property type="match status" value="1"/>
</dbReference>
<evidence type="ECO:0000256" key="7">
    <source>
        <dbReference type="ARBA" id="ARBA00022723"/>
    </source>
</evidence>
<dbReference type="GO" id="GO:0070525">
    <property type="term" value="P:tRNA threonylcarbamoyladenosine metabolic process"/>
    <property type="evidence" value="ECO:0007669"/>
    <property type="project" value="TreeGrafter"/>
</dbReference>
<comment type="catalytic activity">
    <reaction evidence="13">
        <text>L-seryl-[protein] + ATP = O-phospho-L-seryl-[protein] + ADP + H(+)</text>
        <dbReference type="Rhea" id="RHEA:17989"/>
        <dbReference type="Rhea" id="RHEA-COMP:9863"/>
        <dbReference type="Rhea" id="RHEA-COMP:11604"/>
        <dbReference type="ChEBI" id="CHEBI:15378"/>
        <dbReference type="ChEBI" id="CHEBI:29999"/>
        <dbReference type="ChEBI" id="CHEBI:30616"/>
        <dbReference type="ChEBI" id="CHEBI:83421"/>
        <dbReference type="ChEBI" id="CHEBI:456216"/>
        <dbReference type="EC" id="2.7.11.1"/>
    </reaction>
</comment>
<keyword evidence="8" id="KW-0547">Nucleotide-binding</keyword>
<feature type="transmembrane region" description="Helical" evidence="15">
    <location>
        <begin position="126"/>
        <end position="144"/>
    </location>
</feature>
<dbReference type="SMART" id="SM01117">
    <property type="entry name" value="Cyt-b5"/>
    <property type="match status" value="1"/>
</dbReference>
<evidence type="ECO:0000256" key="12">
    <source>
        <dbReference type="ARBA" id="ARBA00047899"/>
    </source>
</evidence>
<dbReference type="GO" id="GO:0020037">
    <property type="term" value="F:heme binding"/>
    <property type="evidence" value="ECO:0007669"/>
    <property type="project" value="InterPro"/>
</dbReference>
<dbReference type="InterPro" id="IPR001199">
    <property type="entry name" value="Cyt_B5-like_heme/steroid-bd"/>
</dbReference>